<accession>A0A835VBX5</accession>
<dbReference type="EMBL" id="JADCNL010000002">
    <property type="protein sequence ID" value="KAG0491768.1"/>
    <property type="molecule type" value="Genomic_DNA"/>
</dbReference>
<gene>
    <name evidence="1" type="ORF">HPP92_005166</name>
</gene>
<dbReference type="AlphaFoldDB" id="A0A835VBX5"/>
<keyword evidence="2" id="KW-1185">Reference proteome</keyword>
<dbReference type="Proteomes" id="UP000636800">
    <property type="component" value="Chromosome 2"/>
</dbReference>
<name>A0A835VBX5_VANPL</name>
<protein>
    <submittedName>
        <fullName evidence="1">Uncharacterized protein</fullName>
    </submittedName>
</protein>
<proteinExistence type="predicted"/>
<comment type="caution">
    <text evidence="1">The sequence shown here is derived from an EMBL/GenBank/DDBJ whole genome shotgun (WGS) entry which is preliminary data.</text>
</comment>
<dbReference type="OrthoDB" id="2400485at2759"/>
<reference evidence="1 2" key="1">
    <citation type="journal article" date="2020" name="Nat. Food">
        <title>A phased Vanilla planifolia genome enables genetic improvement of flavour and production.</title>
        <authorList>
            <person name="Hasing T."/>
            <person name="Tang H."/>
            <person name="Brym M."/>
            <person name="Khazi F."/>
            <person name="Huang T."/>
            <person name="Chambers A.H."/>
        </authorList>
    </citation>
    <scope>NUCLEOTIDE SEQUENCE [LARGE SCALE GENOMIC DNA]</scope>
    <source>
        <tissue evidence="1">Leaf</tissue>
    </source>
</reference>
<evidence type="ECO:0000313" key="1">
    <source>
        <dbReference type="EMBL" id="KAG0491768.1"/>
    </source>
</evidence>
<sequence>MASMMSEMRAAFTGVVTMVTTAAARSARRWAMSIIGIMWPGAMRGPGRNAADEATCSRFGSLRNNSSLAIDHRKPLFSNQTALSDVSKEDRNNAAMAAGFKALMKRPLVVLARRQVQSYKSGVQYILDA</sequence>
<evidence type="ECO:0000313" key="2">
    <source>
        <dbReference type="Proteomes" id="UP000636800"/>
    </source>
</evidence>
<organism evidence="1 2">
    <name type="scientific">Vanilla planifolia</name>
    <name type="common">Vanilla</name>
    <dbReference type="NCBI Taxonomy" id="51239"/>
    <lineage>
        <taxon>Eukaryota</taxon>
        <taxon>Viridiplantae</taxon>
        <taxon>Streptophyta</taxon>
        <taxon>Embryophyta</taxon>
        <taxon>Tracheophyta</taxon>
        <taxon>Spermatophyta</taxon>
        <taxon>Magnoliopsida</taxon>
        <taxon>Liliopsida</taxon>
        <taxon>Asparagales</taxon>
        <taxon>Orchidaceae</taxon>
        <taxon>Vanilloideae</taxon>
        <taxon>Vanilleae</taxon>
        <taxon>Vanilla</taxon>
    </lineage>
</organism>